<dbReference type="EMBL" id="JACHCC010000011">
    <property type="protein sequence ID" value="MBB6501998.1"/>
    <property type="molecule type" value="Genomic_DNA"/>
</dbReference>
<evidence type="ECO:0000256" key="1">
    <source>
        <dbReference type="SAM" id="SignalP"/>
    </source>
</evidence>
<feature type="signal peptide" evidence="1">
    <location>
        <begin position="1"/>
        <end position="24"/>
    </location>
</feature>
<keyword evidence="1" id="KW-0732">Signal</keyword>
<dbReference type="InterPro" id="IPR019861">
    <property type="entry name" value="PorP/SprF_Bacteroidetes"/>
</dbReference>
<evidence type="ECO:0000313" key="3">
    <source>
        <dbReference type="Proteomes" id="UP000521017"/>
    </source>
</evidence>
<comment type="caution">
    <text evidence="2">The sequence shown here is derived from an EMBL/GenBank/DDBJ whole genome shotgun (WGS) entry which is preliminary data.</text>
</comment>
<evidence type="ECO:0000313" key="2">
    <source>
        <dbReference type="EMBL" id="MBB6501998.1"/>
    </source>
</evidence>
<dbReference type="RefSeq" id="WP_184628247.1">
    <property type="nucleotide sequence ID" value="NZ_JACHCC010000011.1"/>
</dbReference>
<dbReference type="NCBIfam" id="TIGR03519">
    <property type="entry name" value="T9SS_PorP_fam"/>
    <property type="match status" value="1"/>
</dbReference>
<protein>
    <submittedName>
        <fullName evidence="2">Type IX secretion system PorP/SprF family membrane protein</fullName>
    </submittedName>
</protein>
<feature type="chain" id="PRO_5031060988" evidence="1">
    <location>
        <begin position="25"/>
        <end position="297"/>
    </location>
</feature>
<dbReference type="Proteomes" id="UP000521017">
    <property type="component" value="Unassembled WGS sequence"/>
</dbReference>
<organism evidence="2 3">
    <name type="scientific">Pedobacter cryoconitis</name>
    <dbReference type="NCBI Taxonomy" id="188932"/>
    <lineage>
        <taxon>Bacteria</taxon>
        <taxon>Pseudomonadati</taxon>
        <taxon>Bacteroidota</taxon>
        <taxon>Sphingobacteriia</taxon>
        <taxon>Sphingobacteriales</taxon>
        <taxon>Sphingobacteriaceae</taxon>
        <taxon>Pedobacter</taxon>
    </lineage>
</organism>
<reference evidence="2 3" key="1">
    <citation type="submission" date="2020-08" db="EMBL/GenBank/DDBJ databases">
        <title>Genomic Encyclopedia of Type Strains, Phase IV (KMG-V): Genome sequencing to study the core and pangenomes of soil and plant-associated prokaryotes.</title>
        <authorList>
            <person name="Whitman W."/>
        </authorList>
    </citation>
    <scope>NUCLEOTIDE SEQUENCE [LARGE SCALE GENOMIC DNA]</scope>
    <source>
        <strain evidence="2 3">M2T3</strain>
    </source>
</reference>
<accession>A0A7X0J6S6</accession>
<gene>
    <name evidence="2" type="ORF">HDF25_004175</name>
</gene>
<dbReference type="Pfam" id="PF11751">
    <property type="entry name" value="PorP_SprF"/>
    <property type="match status" value="1"/>
</dbReference>
<dbReference type="AlphaFoldDB" id="A0A7X0J6S6"/>
<name>A0A7X0J6S6_9SPHI</name>
<sequence length="297" mass="32661">MKRNLSIFGLITGLLLFISSQSYAQLNPLAAMYYQNQYLGNPAMAGIDTGLTFNLAYRAQWNNIPGSTVTQSGTGSYGINNRVGLGLNVSNDKIGLQRWTRVVGTYAYHLQLNDRNDQLHFGVSFGFSNERLNENLVNGDPNDVAISQYNQRATYLDGDFGVAYTANRLTLQAALPNLKSVFHKTDVNNAIDQATFYTAASYRLTLTPGQDGFDVEPKVALRGVKGYTDIFDAGANLVFANKQVNVFGMYHSTQSASFGMGLQFQAFNLSASYTTGTAALRGYVDGNFELSLRFRVF</sequence>
<proteinExistence type="predicted"/>